<feature type="transmembrane region" description="Helical" evidence="2">
    <location>
        <begin position="391"/>
        <end position="409"/>
    </location>
</feature>
<feature type="transmembrane region" description="Helical" evidence="2">
    <location>
        <begin position="319"/>
        <end position="341"/>
    </location>
</feature>
<evidence type="ECO:0000256" key="2">
    <source>
        <dbReference type="SAM" id="Phobius"/>
    </source>
</evidence>
<sequence length="465" mass="51859">MIQLERISSKQPAATVVSTSPPLLDPKPNPNDPKKRHALIQESMSSEEEYHIDDSDYPEDCGGGRLLSAGKTLRPSQVVITPSQLLTRESTPKLDPAALLVRKSSSMRKRQKKPVLWEQALVAAFFWGTSNFFYSMVSSHDFAVTCLSWTGFILTSLVYRAIELWKIRQQERYRIDWEVVELICLSHLNKKKNIVQHIFRTVNGIVYIWLIIVAGNYCRLAQVNPGIVYVCFSLSIIFTSVMSFCLFHERLTLKMMLGIATVVLGVVWISLARTGEVLMIEGAGGILEPDYGEPGEVDNLPFAPDQIVTQQALTEDRLIGFRVAAVALSIIAGLVASLRAVQAKWVDKAYGYGPFEFSVDSGFITGGLMMVVWAYHAFIKGGHPGYTWQNILFSFIASTLMMCWSLLGLNSMVKGLQGPSSAIQQVQCIFSILLSALFLRRIPNFEQLCACLTLLAGVLFIIYLK</sequence>
<dbReference type="EMBL" id="RRYP01009746">
    <property type="protein sequence ID" value="TNV78852.1"/>
    <property type="molecule type" value="Genomic_DNA"/>
</dbReference>
<feature type="compositionally biased region" description="Polar residues" evidence="1">
    <location>
        <begin position="9"/>
        <end position="20"/>
    </location>
</feature>
<feature type="region of interest" description="Disordered" evidence="1">
    <location>
        <begin position="1"/>
        <end position="55"/>
    </location>
</feature>
<reference evidence="4" key="1">
    <citation type="submission" date="2019-06" db="EMBL/GenBank/DDBJ databases">
        <authorList>
            <person name="Zheng W."/>
        </authorList>
    </citation>
    <scope>NUCLEOTIDE SEQUENCE</scope>
    <source>
        <strain evidence="4">QDHG01</strain>
    </source>
</reference>
<gene>
    <name evidence="4" type="ORF">FGO68_gene10420</name>
</gene>
<evidence type="ECO:0000256" key="1">
    <source>
        <dbReference type="SAM" id="MobiDB-lite"/>
    </source>
</evidence>
<dbReference type="Gene3D" id="1.10.3730.20">
    <property type="match status" value="1"/>
</dbReference>
<comment type="caution">
    <text evidence="4">The sequence shown here is derived from an EMBL/GenBank/DDBJ whole genome shotgun (WGS) entry which is preliminary data.</text>
</comment>
<dbReference type="Proteomes" id="UP000785679">
    <property type="component" value="Unassembled WGS sequence"/>
</dbReference>
<dbReference type="OrthoDB" id="323235at2759"/>
<feature type="transmembrane region" description="Helical" evidence="2">
    <location>
        <begin position="142"/>
        <end position="162"/>
    </location>
</feature>
<keyword evidence="5" id="KW-1185">Reference proteome</keyword>
<feature type="transmembrane region" description="Helical" evidence="2">
    <location>
        <begin position="445"/>
        <end position="464"/>
    </location>
</feature>
<feature type="transmembrane region" description="Helical" evidence="2">
    <location>
        <begin position="227"/>
        <end position="246"/>
    </location>
</feature>
<keyword evidence="2" id="KW-1133">Transmembrane helix</keyword>
<keyword evidence="2" id="KW-0472">Membrane</keyword>
<dbReference type="InterPro" id="IPR037185">
    <property type="entry name" value="EmrE-like"/>
</dbReference>
<organism evidence="4 5">
    <name type="scientific">Halteria grandinella</name>
    <dbReference type="NCBI Taxonomy" id="5974"/>
    <lineage>
        <taxon>Eukaryota</taxon>
        <taxon>Sar</taxon>
        <taxon>Alveolata</taxon>
        <taxon>Ciliophora</taxon>
        <taxon>Intramacronucleata</taxon>
        <taxon>Spirotrichea</taxon>
        <taxon>Stichotrichia</taxon>
        <taxon>Sporadotrichida</taxon>
        <taxon>Halteriidae</taxon>
        <taxon>Halteria</taxon>
    </lineage>
</organism>
<keyword evidence="2" id="KW-0812">Transmembrane</keyword>
<dbReference type="GO" id="GO:0016020">
    <property type="term" value="C:membrane"/>
    <property type="evidence" value="ECO:0007669"/>
    <property type="project" value="InterPro"/>
</dbReference>
<dbReference type="SUPFAM" id="SSF103481">
    <property type="entry name" value="Multidrug resistance efflux transporter EmrE"/>
    <property type="match status" value="1"/>
</dbReference>
<dbReference type="InterPro" id="IPR000620">
    <property type="entry name" value="EamA_dom"/>
</dbReference>
<protein>
    <recommendedName>
        <fullName evidence="3">EamA domain-containing protein</fullName>
    </recommendedName>
</protein>
<name>A0A8J8NP12_HALGN</name>
<feature type="domain" description="EamA" evidence="3">
    <location>
        <begin position="120"/>
        <end position="270"/>
    </location>
</feature>
<evidence type="ECO:0000313" key="4">
    <source>
        <dbReference type="EMBL" id="TNV78852.1"/>
    </source>
</evidence>
<accession>A0A8J8NP12</accession>
<feature type="transmembrane region" description="Helical" evidence="2">
    <location>
        <begin position="115"/>
        <end position="136"/>
    </location>
</feature>
<evidence type="ECO:0000259" key="3">
    <source>
        <dbReference type="Pfam" id="PF00892"/>
    </source>
</evidence>
<feature type="transmembrane region" description="Helical" evidence="2">
    <location>
        <begin position="362"/>
        <end position="379"/>
    </location>
</feature>
<dbReference type="Pfam" id="PF00892">
    <property type="entry name" value="EamA"/>
    <property type="match status" value="1"/>
</dbReference>
<dbReference type="AlphaFoldDB" id="A0A8J8NP12"/>
<evidence type="ECO:0000313" key="5">
    <source>
        <dbReference type="Proteomes" id="UP000785679"/>
    </source>
</evidence>
<feature type="transmembrane region" description="Helical" evidence="2">
    <location>
        <begin position="198"/>
        <end position="215"/>
    </location>
</feature>
<proteinExistence type="predicted"/>